<dbReference type="EMBL" id="CP024792">
    <property type="protein sequence ID" value="AUB43874.1"/>
    <property type="molecule type" value="Genomic_DNA"/>
</dbReference>
<protein>
    <submittedName>
        <fullName evidence="2">Serine protease, subtilase family</fullName>
    </submittedName>
</protein>
<feature type="domain" description="CARDB" evidence="1">
    <location>
        <begin position="265"/>
        <end position="377"/>
    </location>
</feature>
<keyword evidence="3" id="KW-1185">Reference proteome</keyword>
<organism evidence="2 3">
    <name type="scientific">Nostoc flagelliforme CCNUN1</name>
    <dbReference type="NCBI Taxonomy" id="2038116"/>
    <lineage>
        <taxon>Bacteria</taxon>
        <taxon>Bacillati</taxon>
        <taxon>Cyanobacteriota</taxon>
        <taxon>Cyanophyceae</taxon>
        <taxon>Nostocales</taxon>
        <taxon>Nostocaceae</taxon>
        <taxon>Nostoc</taxon>
    </lineage>
</organism>
<feature type="domain" description="CARDB" evidence="1">
    <location>
        <begin position="143"/>
        <end position="257"/>
    </location>
</feature>
<dbReference type="InterPro" id="IPR011635">
    <property type="entry name" value="CARDB"/>
</dbReference>
<geneLocation type="plasmid" evidence="3">
    <name>pnfsy07</name>
</geneLocation>
<evidence type="ECO:0000313" key="3">
    <source>
        <dbReference type="Proteomes" id="UP000232003"/>
    </source>
</evidence>
<keyword evidence="2" id="KW-0378">Hydrolase</keyword>
<dbReference type="Proteomes" id="UP000232003">
    <property type="component" value="Plasmid pNFSY07"/>
</dbReference>
<evidence type="ECO:0000313" key="2">
    <source>
        <dbReference type="EMBL" id="AUB43874.1"/>
    </source>
</evidence>
<dbReference type="InterPro" id="IPR013783">
    <property type="entry name" value="Ig-like_fold"/>
</dbReference>
<keyword evidence="2" id="KW-0645">Protease</keyword>
<sequence>MSEALAIGTRHLPTQGILEITKADEPIHEALELDLSTISAQNGTVNGSLSTNDEINPTRNSAYSDDYQLIDFTLGKLVTLDLSSSNFNTYLQLINVDTGQVISSANNSPLRFTPVDGINYVVRTTSYYGRETGTYTLIATSGAPDLVITAATAPSTAPEHSTISLTWTVTNQGEAAATNYWYDYVYLSDNTIFDNSDRYIGNLQAGSQIPLAPGATYTSTQDMALPQQVGAGKQYLLFVGDRNNNIIESSETNNVRAVAIDITVPDLVVTGATAPIALTAGSTAEVSWTVLNQGNVQATHRWYDHIYLSNDQTLDGSDTQVSGFDSGISGTPLLAGDTYTLTKTLNIPNTALGNRYLLFVADADNNQYETNENNNVKAIPVEVKAPDLIITAGSAPVIA</sequence>
<dbReference type="AlphaFoldDB" id="A0A2K8T853"/>
<evidence type="ECO:0000259" key="1">
    <source>
        <dbReference type="Pfam" id="PF07705"/>
    </source>
</evidence>
<dbReference type="Gene3D" id="2.60.40.10">
    <property type="entry name" value="Immunoglobulins"/>
    <property type="match status" value="2"/>
</dbReference>
<accession>A0A2K8T853</accession>
<gene>
    <name evidence="2" type="ORF">COO91_10073</name>
</gene>
<dbReference type="RefSeq" id="WP_100903827.1">
    <property type="nucleotide sequence ID" value="NZ_CAWNNC010000008.1"/>
</dbReference>
<dbReference type="Pfam" id="PF07705">
    <property type="entry name" value="CARDB"/>
    <property type="match status" value="2"/>
</dbReference>
<dbReference type="GO" id="GO:0008233">
    <property type="term" value="F:peptidase activity"/>
    <property type="evidence" value="ECO:0007669"/>
    <property type="project" value="UniProtKB-KW"/>
</dbReference>
<dbReference type="KEGG" id="nfl:COO91_10073"/>
<dbReference type="OrthoDB" id="9798386at2"/>
<name>A0A2K8T853_9NOSO</name>
<dbReference type="GO" id="GO:0006508">
    <property type="term" value="P:proteolysis"/>
    <property type="evidence" value="ECO:0007669"/>
    <property type="project" value="UniProtKB-KW"/>
</dbReference>
<reference evidence="2 3" key="1">
    <citation type="submission" date="2017-11" db="EMBL/GenBank/DDBJ databases">
        <title>Complete genome of a free-living desiccation-tolerant cyanobacterium and its photosynthetic adaptation to extreme terrestrial habitat.</title>
        <authorList>
            <person name="Shang J."/>
        </authorList>
    </citation>
    <scope>NUCLEOTIDE SEQUENCE [LARGE SCALE GENOMIC DNA]</scope>
    <source>
        <strain evidence="2 3">CCNUN1</strain>
        <plasmid evidence="3">pnfsy07</plasmid>
    </source>
</reference>
<proteinExistence type="predicted"/>
<keyword evidence="2" id="KW-0614">Plasmid</keyword>